<reference evidence="3 4" key="1">
    <citation type="submission" date="2019-03" db="EMBL/GenBank/DDBJ databases">
        <title>Draft genome sequences of novel Actinobacteria.</title>
        <authorList>
            <person name="Sahin N."/>
            <person name="Ay H."/>
            <person name="Saygin H."/>
        </authorList>
    </citation>
    <scope>NUCLEOTIDE SEQUENCE [LARGE SCALE GENOMIC DNA]</scope>
    <source>
        <strain evidence="3 4">H3C3</strain>
    </source>
</reference>
<proteinExistence type="inferred from homology"/>
<dbReference type="SUPFAM" id="SSF53041">
    <property type="entry name" value="Resolvase-like"/>
    <property type="match status" value="1"/>
</dbReference>
<evidence type="ECO:0000313" key="3">
    <source>
        <dbReference type="EMBL" id="TDD79045.1"/>
    </source>
</evidence>
<dbReference type="InterPro" id="IPR009057">
    <property type="entry name" value="Homeodomain-like_sf"/>
</dbReference>
<evidence type="ECO:0000313" key="4">
    <source>
        <dbReference type="Proteomes" id="UP000294513"/>
    </source>
</evidence>
<dbReference type="Gene3D" id="3.40.50.1390">
    <property type="entry name" value="Resolvase, N-terminal catalytic domain"/>
    <property type="match status" value="1"/>
</dbReference>
<evidence type="ECO:0000259" key="2">
    <source>
        <dbReference type="PROSITE" id="PS51736"/>
    </source>
</evidence>
<sequence>MTKRPPKGLLPEELWRRLRSAAHVLTTVNALRRRGVKVISLTENFDLETKEGRFMFAVLAAAAEYELELRAERQADGIASAARREAEGRWLPSKKKTGCPTVIGPAELAALHRLVNDGVSVTEAARTLKISRSTAYATLAADPV</sequence>
<dbReference type="RefSeq" id="WP_131898659.1">
    <property type="nucleotide sequence ID" value="NZ_SMKU01000185.1"/>
</dbReference>
<protein>
    <recommendedName>
        <fullName evidence="2">Resolvase/invertase-type recombinase catalytic domain-containing protein</fullName>
    </recommendedName>
</protein>
<dbReference type="GO" id="GO:0000150">
    <property type="term" value="F:DNA strand exchange activity"/>
    <property type="evidence" value="ECO:0007669"/>
    <property type="project" value="InterPro"/>
</dbReference>
<dbReference type="PANTHER" id="PTHR30461:SF26">
    <property type="entry name" value="RESOLVASE HOMOLOG YNEB"/>
    <property type="match status" value="1"/>
</dbReference>
<dbReference type="PROSITE" id="PS51736">
    <property type="entry name" value="RECOMBINASES_3"/>
    <property type="match status" value="1"/>
</dbReference>
<dbReference type="Proteomes" id="UP000294513">
    <property type="component" value="Unassembled WGS sequence"/>
</dbReference>
<dbReference type="InterPro" id="IPR006119">
    <property type="entry name" value="Resolv_N"/>
</dbReference>
<dbReference type="AlphaFoldDB" id="A0A4R5B1P2"/>
<name>A0A4R5B1P2_9ACTN</name>
<dbReference type="SUPFAM" id="SSF46689">
    <property type="entry name" value="Homeodomain-like"/>
    <property type="match status" value="1"/>
</dbReference>
<evidence type="ECO:0000256" key="1">
    <source>
        <dbReference type="ARBA" id="ARBA00009913"/>
    </source>
</evidence>
<feature type="domain" description="Resolvase/invertase-type recombinase catalytic" evidence="2">
    <location>
        <begin position="1"/>
        <end position="85"/>
    </location>
</feature>
<dbReference type="PANTHER" id="PTHR30461">
    <property type="entry name" value="DNA-INVERTASE FROM LAMBDOID PROPHAGE"/>
    <property type="match status" value="1"/>
</dbReference>
<dbReference type="OrthoDB" id="128993at2"/>
<gene>
    <name evidence="3" type="ORF">E1298_28620</name>
</gene>
<organism evidence="3 4">
    <name type="scientific">Actinomadura rubrisoli</name>
    <dbReference type="NCBI Taxonomy" id="2530368"/>
    <lineage>
        <taxon>Bacteria</taxon>
        <taxon>Bacillati</taxon>
        <taxon>Actinomycetota</taxon>
        <taxon>Actinomycetes</taxon>
        <taxon>Streptosporangiales</taxon>
        <taxon>Thermomonosporaceae</taxon>
        <taxon>Actinomadura</taxon>
    </lineage>
</organism>
<dbReference type="EMBL" id="SMKU01000185">
    <property type="protein sequence ID" value="TDD79045.1"/>
    <property type="molecule type" value="Genomic_DNA"/>
</dbReference>
<dbReference type="InterPro" id="IPR050639">
    <property type="entry name" value="SSR_resolvase"/>
</dbReference>
<keyword evidence="4" id="KW-1185">Reference proteome</keyword>
<dbReference type="Pfam" id="PF00239">
    <property type="entry name" value="Resolvase"/>
    <property type="match status" value="1"/>
</dbReference>
<dbReference type="GO" id="GO:0003677">
    <property type="term" value="F:DNA binding"/>
    <property type="evidence" value="ECO:0007669"/>
    <property type="project" value="InterPro"/>
</dbReference>
<comment type="caution">
    <text evidence="3">The sequence shown here is derived from an EMBL/GenBank/DDBJ whole genome shotgun (WGS) entry which is preliminary data.</text>
</comment>
<dbReference type="InterPro" id="IPR036162">
    <property type="entry name" value="Resolvase-like_N_sf"/>
</dbReference>
<comment type="similarity">
    <text evidence="1">Belongs to the site-specific recombinase resolvase family.</text>
</comment>
<accession>A0A4R5B1P2</accession>